<accession>A0A437LVW6</accession>
<dbReference type="EMBL" id="SACN01000005">
    <property type="protein sequence ID" value="RVT89530.1"/>
    <property type="molecule type" value="Genomic_DNA"/>
</dbReference>
<feature type="chain" id="PRO_5019281156" evidence="2">
    <location>
        <begin position="18"/>
        <end position="314"/>
    </location>
</feature>
<keyword evidence="1" id="KW-0114">cAMP</keyword>
<proteinExistence type="inferred from homology"/>
<name>A0A437LVW6_9SPHN</name>
<dbReference type="PANTHER" id="PTHR28283">
    <property type="entry name" value="3',5'-CYCLIC-NUCLEOTIDE PHOSPHODIESTERASE 1"/>
    <property type="match status" value="1"/>
</dbReference>
<dbReference type="GO" id="GO:0004115">
    <property type="term" value="F:3',5'-cyclic-AMP phosphodiesterase activity"/>
    <property type="evidence" value="ECO:0007669"/>
    <property type="project" value="UniProtKB-UniRule"/>
</dbReference>
<gene>
    <name evidence="3" type="ORF">EOD43_22020</name>
</gene>
<evidence type="ECO:0000313" key="3">
    <source>
        <dbReference type="EMBL" id="RVT89530.1"/>
    </source>
</evidence>
<comment type="similarity">
    <text evidence="1">Belongs to the cyclic nucleotide phosphodiesterase class-II family.</text>
</comment>
<dbReference type="Pfam" id="PF02112">
    <property type="entry name" value="PDEase_II"/>
    <property type="match status" value="1"/>
</dbReference>
<sequence>MKRLVAALALAAAPLNAQSFDVTAIGVRGGVDDGNLTAWMIAPHGDKRAVMCDVGSLVNGIEAARKRGTLKGSRETILHDDIRGYMISHAHLDHLAGMLIAAPDDSKKPIYVLPSVGQKILDSYFNWDAWANFTDRGKAPALGNYRLTDLTPGETRPIDGTAMTLTAYPLAHGGVESTAFLVATDKASLLCLGDTGPDSLEKQPRLAQLWQAVASRVRDRNLKAIIIEVSYASDRPDKLLFGHLTPAYLLRSLHALEAAAGGKGALKGLPIVVSHIKPVLSGPDPRVTILRELNAGNDLGVRFILPDQGMRWAF</sequence>
<dbReference type="PIRSF" id="PIRSF000962">
    <property type="entry name" value="Cyc_nuc_PDEase"/>
    <property type="match status" value="1"/>
</dbReference>
<keyword evidence="2" id="KW-0732">Signal</keyword>
<dbReference type="GO" id="GO:0006198">
    <property type="term" value="P:cAMP catabolic process"/>
    <property type="evidence" value="ECO:0007669"/>
    <property type="project" value="UniProtKB-UniRule"/>
</dbReference>
<evidence type="ECO:0000256" key="2">
    <source>
        <dbReference type="SAM" id="SignalP"/>
    </source>
</evidence>
<dbReference type="InterPro" id="IPR000396">
    <property type="entry name" value="Pdiesterase2"/>
</dbReference>
<dbReference type="Proteomes" id="UP000282971">
    <property type="component" value="Unassembled WGS sequence"/>
</dbReference>
<dbReference type="SUPFAM" id="SSF56281">
    <property type="entry name" value="Metallo-hydrolase/oxidoreductase"/>
    <property type="match status" value="1"/>
</dbReference>
<dbReference type="AlphaFoldDB" id="A0A437LVW6"/>
<evidence type="ECO:0000256" key="1">
    <source>
        <dbReference type="PIRNR" id="PIRNR000962"/>
    </source>
</evidence>
<dbReference type="OrthoDB" id="9773738at2"/>
<dbReference type="Gene3D" id="3.60.15.10">
    <property type="entry name" value="Ribonuclease Z/Hydroxyacylglutathione hydrolase-like"/>
    <property type="match status" value="1"/>
</dbReference>
<evidence type="ECO:0000313" key="4">
    <source>
        <dbReference type="Proteomes" id="UP000282971"/>
    </source>
</evidence>
<dbReference type="PANTHER" id="PTHR28283:SF1">
    <property type="entry name" value="3',5'-CYCLIC-NUCLEOTIDE PHOSPHODIESTERASE 1"/>
    <property type="match status" value="1"/>
</dbReference>
<keyword evidence="4" id="KW-1185">Reference proteome</keyword>
<dbReference type="PRINTS" id="PR00388">
    <property type="entry name" value="PDIESTERASE2"/>
</dbReference>
<feature type="signal peptide" evidence="2">
    <location>
        <begin position="1"/>
        <end position="17"/>
    </location>
</feature>
<comment type="caution">
    <text evidence="3">The sequence shown here is derived from an EMBL/GenBank/DDBJ whole genome shotgun (WGS) entry which is preliminary data.</text>
</comment>
<keyword evidence="1" id="KW-0378">Hydrolase</keyword>
<organism evidence="3 4">
    <name type="scientific">Sphingomonas crocodyli</name>
    <dbReference type="NCBI Taxonomy" id="1979270"/>
    <lineage>
        <taxon>Bacteria</taxon>
        <taxon>Pseudomonadati</taxon>
        <taxon>Pseudomonadota</taxon>
        <taxon>Alphaproteobacteria</taxon>
        <taxon>Sphingomonadales</taxon>
        <taxon>Sphingomonadaceae</taxon>
        <taxon>Sphingomonas</taxon>
    </lineage>
</organism>
<dbReference type="CDD" id="cd07735">
    <property type="entry name" value="class_II_PDE_MBL-fold"/>
    <property type="match status" value="1"/>
</dbReference>
<dbReference type="InterPro" id="IPR036866">
    <property type="entry name" value="RibonucZ/Hydroxyglut_hydro"/>
</dbReference>
<protein>
    <submittedName>
        <fullName evidence="3">3',5'-cyclic-nucleotide phosphodiesterase</fullName>
    </submittedName>
</protein>
<dbReference type="GO" id="GO:1902660">
    <property type="term" value="P:negative regulation of glucose mediated signaling pathway"/>
    <property type="evidence" value="ECO:0007669"/>
    <property type="project" value="TreeGrafter"/>
</dbReference>
<reference evidence="3 4" key="1">
    <citation type="submission" date="2019-01" db="EMBL/GenBank/DDBJ databases">
        <authorList>
            <person name="Chen W.-M."/>
        </authorList>
    </citation>
    <scope>NUCLEOTIDE SEQUENCE [LARGE SCALE GENOMIC DNA]</scope>
    <source>
        <strain evidence="3 4">CCP-7</strain>
    </source>
</reference>
<dbReference type="GO" id="GO:0047555">
    <property type="term" value="F:3',5'-cyclic-GMP phosphodiesterase activity"/>
    <property type="evidence" value="ECO:0007669"/>
    <property type="project" value="TreeGrafter"/>
</dbReference>